<dbReference type="EMBL" id="JANIBK010000078">
    <property type="protein sequence ID" value="MCQ8129516.1"/>
    <property type="molecule type" value="Genomic_DNA"/>
</dbReference>
<keyword evidence="2" id="KW-0732">Signal</keyword>
<dbReference type="Proteomes" id="UP001524586">
    <property type="component" value="Unassembled WGS sequence"/>
</dbReference>
<dbReference type="RefSeq" id="WP_256615946.1">
    <property type="nucleotide sequence ID" value="NZ_JANIBK010000078.1"/>
</dbReference>
<keyword evidence="4" id="KW-1185">Reference proteome</keyword>
<evidence type="ECO:0000256" key="2">
    <source>
        <dbReference type="SAM" id="SignalP"/>
    </source>
</evidence>
<feature type="region of interest" description="Disordered" evidence="1">
    <location>
        <begin position="64"/>
        <end position="138"/>
    </location>
</feature>
<feature type="chain" id="PRO_5045170147" description="Cell envelope biogenesis protein TolA" evidence="2">
    <location>
        <begin position="23"/>
        <end position="138"/>
    </location>
</feature>
<evidence type="ECO:0000313" key="4">
    <source>
        <dbReference type="Proteomes" id="UP001524586"/>
    </source>
</evidence>
<gene>
    <name evidence="3" type="ORF">NP596_13715</name>
</gene>
<comment type="caution">
    <text evidence="3">The sequence shown here is derived from an EMBL/GenBank/DDBJ whole genome shotgun (WGS) entry which is preliminary data.</text>
</comment>
<proteinExistence type="predicted"/>
<accession>A0ABT1U8V3</accession>
<protein>
    <recommendedName>
        <fullName evidence="5">Cell envelope biogenesis protein TolA</fullName>
    </recommendedName>
</protein>
<organism evidence="3 4">
    <name type="scientific">Methylomonas rivi</name>
    <dbReference type="NCBI Taxonomy" id="2952226"/>
    <lineage>
        <taxon>Bacteria</taxon>
        <taxon>Pseudomonadati</taxon>
        <taxon>Pseudomonadota</taxon>
        <taxon>Gammaproteobacteria</taxon>
        <taxon>Methylococcales</taxon>
        <taxon>Methylococcaceae</taxon>
        <taxon>Methylomonas</taxon>
    </lineage>
</organism>
<evidence type="ECO:0008006" key="5">
    <source>
        <dbReference type="Google" id="ProtNLM"/>
    </source>
</evidence>
<sequence>MKHSIPALLWLSLIGWLTPAHAGEVLGRMSDDTAPVAAEPAAPPVADDRRIIYRVICSPEGEALPDCEKPFHDTESSVKPVPPQNIVEPGSVEEAQPVEEAAQPAKAKKSKKTAGKKKQAVKKAKKTASSKKTAAKKK</sequence>
<feature type="compositionally biased region" description="Basic and acidic residues" evidence="1">
    <location>
        <begin position="66"/>
        <end position="76"/>
    </location>
</feature>
<feature type="compositionally biased region" description="Low complexity" evidence="1">
    <location>
        <begin position="92"/>
        <end position="105"/>
    </location>
</feature>
<evidence type="ECO:0000313" key="3">
    <source>
        <dbReference type="EMBL" id="MCQ8129516.1"/>
    </source>
</evidence>
<feature type="compositionally biased region" description="Basic residues" evidence="1">
    <location>
        <begin position="106"/>
        <end position="138"/>
    </location>
</feature>
<reference evidence="3 4" key="1">
    <citation type="submission" date="2022-07" db="EMBL/GenBank/DDBJ databases">
        <title>Methylomonas rivi sp. nov., Methylomonas rosea sp. nov., Methylomonas aureus sp. nov. and Methylomonas subterranea sp. nov., four novel methanotrophs isolated from a freshwater creek and the deep terrestrial subsurface.</title>
        <authorList>
            <person name="Abin C."/>
            <person name="Sankaranarayanan K."/>
            <person name="Garner C."/>
            <person name="Sindelar R."/>
            <person name="Kotary K."/>
            <person name="Garner R."/>
            <person name="Barclay S."/>
            <person name="Lawson P."/>
            <person name="Krumholz L."/>
        </authorList>
    </citation>
    <scope>NUCLEOTIDE SEQUENCE [LARGE SCALE GENOMIC DNA]</scope>
    <source>
        <strain evidence="3 4">WSC-6</strain>
    </source>
</reference>
<feature type="signal peptide" evidence="2">
    <location>
        <begin position="1"/>
        <end position="22"/>
    </location>
</feature>
<name>A0ABT1U8V3_9GAMM</name>
<evidence type="ECO:0000256" key="1">
    <source>
        <dbReference type="SAM" id="MobiDB-lite"/>
    </source>
</evidence>